<keyword evidence="2" id="KW-1133">Transmembrane helix</keyword>
<dbReference type="EMBL" id="CAUYUJ010018144">
    <property type="protein sequence ID" value="CAK0881037.1"/>
    <property type="molecule type" value="Genomic_DNA"/>
</dbReference>
<keyword evidence="2" id="KW-0472">Membrane</keyword>
<evidence type="ECO:0000313" key="3">
    <source>
        <dbReference type="EMBL" id="CAK0881037.1"/>
    </source>
</evidence>
<evidence type="ECO:0000256" key="2">
    <source>
        <dbReference type="SAM" id="Phobius"/>
    </source>
</evidence>
<sequence length="384" mass="41063">ARRRGARRARRGPARRAAPRPACGPRGRRRCRGRCSSAVGGADAAELRPQRRSGCRRRGRAPAACRAPSTCRGGAARPRRLLGGGGGARARPRAPGGAARRRVRGRGCRPRVVGEVLVGIPSARRGRGGRRPGGRLPISRLRLRRRGPCLRPLPARRRVPPSSGVHSARGSALGAPPDRTSLSGALGRLLPAPPPVAPRGHWPDRAEGGGPARRALCMPRWLRPRIGEAPSHRLPMRTSGSPRVACQAEAFFLDPPASRPGSAAGALSYPSVQELGGGGSWRDFGSLSAEHLSAWSFAAAFVPGFAVYLCVAICTYVYLCVRMCACMRMFAFTPVVYIAVCEMHGMRRNAGVPSGQHCRMNTRQHNAGRILFQAVSGQRVRSSV</sequence>
<organism evidence="3 4">
    <name type="scientific">Prorocentrum cordatum</name>
    <dbReference type="NCBI Taxonomy" id="2364126"/>
    <lineage>
        <taxon>Eukaryota</taxon>
        <taxon>Sar</taxon>
        <taxon>Alveolata</taxon>
        <taxon>Dinophyceae</taxon>
        <taxon>Prorocentrales</taxon>
        <taxon>Prorocentraceae</taxon>
        <taxon>Prorocentrum</taxon>
    </lineage>
</organism>
<evidence type="ECO:0000313" key="4">
    <source>
        <dbReference type="Proteomes" id="UP001189429"/>
    </source>
</evidence>
<evidence type="ECO:0000256" key="1">
    <source>
        <dbReference type="SAM" id="MobiDB-lite"/>
    </source>
</evidence>
<reference evidence="3" key="1">
    <citation type="submission" date="2023-10" db="EMBL/GenBank/DDBJ databases">
        <authorList>
            <person name="Chen Y."/>
            <person name="Shah S."/>
            <person name="Dougan E. K."/>
            <person name="Thang M."/>
            <person name="Chan C."/>
        </authorList>
    </citation>
    <scope>NUCLEOTIDE SEQUENCE [LARGE SCALE GENOMIC DNA]</scope>
</reference>
<feature type="region of interest" description="Disordered" evidence="1">
    <location>
        <begin position="151"/>
        <end position="210"/>
    </location>
</feature>
<feature type="compositionally biased region" description="Basic residues" evidence="1">
    <location>
        <begin position="50"/>
        <end position="60"/>
    </location>
</feature>
<dbReference type="Proteomes" id="UP001189429">
    <property type="component" value="Unassembled WGS sequence"/>
</dbReference>
<protein>
    <submittedName>
        <fullName evidence="3">Uncharacterized protein</fullName>
    </submittedName>
</protein>
<comment type="caution">
    <text evidence="3">The sequence shown here is derived from an EMBL/GenBank/DDBJ whole genome shotgun (WGS) entry which is preliminary data.</text>
</comment>
<name>A0ABN9W717_9DINO</name>
<feature type="transmembrane region" description="Helical" evidence="2">
    <location>
        <begin position="292"/>
        <end position="319"/>
    </location>
</feature>
<feature type="non-terminal residue" evidence="3">
    <location>
        <position position="1"/>
    </location>
</feature>
<feature type="compositionally biased region" description="Low complexity" evidence="1">
    <location>
        <begin position="61"/>
        <end position="76"/>
    </location>
</feature>
<keyword evidence="2" id="KW-0812">Transmembrane</keyword>
<keyword evidence="4" id="KW-1185">Reference proteome</keyword>
<accession>A0ABN9W717</accession>
<gene>
    <name evidence="3" type="ORF">PCOR1329_LOCUS63999</name>
</gene>
<proteinExistence type="predicted"/>
<feature type="region of interest" description="Disordered" evidence="1">
    <location>
        <begin position="1"/>
        <end position="106"/>
    </location>
</feature>
<feature type="compositionally biased region" description="Basic residues" evidence="1">
    <location>
        <begin position="1"/>
        <end position="18"/>
    </location>
</feature>